<dbReference type="PANTHER" id="PTHR30622:SF2">
    <property type="entry name" value="UNDECAPRENYL-DIPHOSPHATASE"/>
    <property type="match status" value="1"/>
</dbReference>
<comment type="subcellular location">
    <subcellularLocation>
        <location evidence="1 17">Cell membrane</location>
        <topology evidence="1 17">Multi-pass membrane protein</topology>
    </subcellularLocation>
</comment>
<keyword evidence="13 17" id="KW-0961">Cell wall biogenesis/degradation</keyword>
<evidence type="ECO:0000256" key="6">
    <source>
        <dbReference type="ARBA" id="ARBA00022692"/>
    </source>
</evidence>
<dbReference type="Pfam" id="PF02673">
    <property type="entry name" value="BacA"/>
    <property type="match status" value="1"/>
</dbReference>
<dbReference type="OrthoDB" id="9808289at2"/>
<sequence>MVDLYTWLQYIFLGILQGATEPLPISSSGHLVIAQHLFGIKTPDLHLEVFLNGASLFAVFFIYKDDIIKLILDLLVYFRNPRENDSTPLKFSLLLVIATIPAVIIGGFLSDFIGGELTNVRTVAVSLLVTGIALWLIRKLRGTKQDSDISFVDALIIGGAQSLALAPGISRSGATVVAGLGKKLAPDVALKFSFFMSIPVSIGSLVFESGSILTALTTPGLLLPYLLAFVVAIVISILSIKLLINLVTNGNLIYFSGYCLILSLLLLMFR</sequence>
<dbReference type="EMBL" id="NIQC01000011">
    <property type="protein sequence ID" value="OWZ83831.1"/>
    <property type="molecule type" value="Genomic_DNA"/>
</dbReference>
<evidence type="ECO:0000256" key="7">
    <source>
        <dbReference type="ARBA" id="ARBA00022801"/>
    </source>
</evidence>
<dbReference type="GO" id="GO:0005886">
    <property type="term" value="C:plasma membrane"/>
    <property type="evidence" value="ECO:0007669"/>
    <property type="project" value="UniProtKB-SubCell"/>
</dbReference>
<reference evidence="18 19" key="1">
    <citation type="submission" date="2017-06" db="EMBL/GenBank/DDBJ databases">
        <title>Draft Genome Sequence of Natranaerobius trueperi halophilic, alkalithermophilic bacteria from soda lakes.</title>
        <authorList>
            <person name="Zhao B."/>
        </authorList>
    </citation>
    <scope>NUCLEOTIDE SEQUENCE [LARGE SCALE GENOMIC DNA]</scope>
    <source>
        <strain evidence="18 19">DSM 18760</strain>
    </source>
</reference>
<keyword evidence="9 17" id="KW-0573">Peptidoglycan synthesis</keyword>
<name>A0A226BY28_9FIRM</name>
<feature type="transmembrane region" description="Helical" evidence="17">
    <location>
        <begin position="189"/>
        <end position="207"/>
    </location>
</feature>
<evidence type="ECO:0000256" key="11">
    <source>
        <dbReference type="ARBA" id="ARBA00023136"/>
    </source>
</evidence>
<evidence type="ECO:0000256" key="8">
    <source>
        <dbReference type="ARBA" id="ARBA00022960"/>
    </source>
</evidence>
<feature type="transmembrane region" description="Helical" evidence="17">
    <location>
        <begin position="252"/>
        <end position="269"/>
    </location>
</feature>
<dbReference type="GO" id="GO:0071555">
    <property type="term" value="P:cell wall organization"/>
    <property type="evidence" value="ECO:0007669"/>
    <property type="project" value="UniProtKB-KW"/>
</dbReference>
<keyword evidence="12 17" id="KW-0046">Antibiotic resistance</keyword>
<dbReference type="HAMAP" id="MF_01006">
    <property type="entry name" value="Undec_diphosphatase"/>
    <property type="match status" value="1"/>
</dbReference>
<comment type="catalytic activity">
    <reaction evidence="16 17">
        <text>di-trans,octa-cis-undecaprenyl diphosphate + H2O = di-trans,octa-cis-undecaprenyl phosphate + phosphate + H(+)</text>
        <dbReference type="Rhea" id="RHEA:28094"/>
        <dbReference type="ChEBI" id="CHEBI:15377"/>
        <dbReference type="ChEBI" id="CHEBI:15378"/>
        <dbReference type="ChEBI" id="CHEBI:43474"/>
        <dbReference type="ChEBI" id="CHEBI:58405"/>
        <dbReference type="ChEBI" id="CHEBI:60392"/>
        <dbReference type="EC" id="3.6.1.27"/>
    </reaction>
</comment>
<keyword evidence="11 17" id="KW-0472">Membrane</keyword>
<feature type="transmembrane region" description="Helical" evidence="17">
    <location>
        <begin position="219"/>
        <end position="240"/>
    </location>
</feature>
<comment type="caution">
    <text evidence="18">The sequence shown here is derived from an EMBL/GenBank/DDBJ whole genome shotgun (WGS) entry which is preliminary data.</text>
</comment>
<evidence type="ECO:0000256" key="15">
    <source>
        <dbReference type="ARBA" id="ARBA00032932"/>
    </source>
</evidence>
<evidence type="ECO:0000256" key="17">
    <source>
        <dbReference type="HAMAP-Rule" id="MF_01006"/>
    </source>
</evidence>
<dbReference type="InterPro" id="IPR003824">
    <property type="entry name" value="UppP"/>
</dbReference>
<evidence type="ECO:0000256" key="5">
    <source>
        <dbReference type="ARBA" id="ARBA00022475"/>
    </source>
</evidence>
<protein>
    <recommendedName>
        <fullName evidence="4 17">Undecaprenyl-diphosphatase</fullName>
        <ecNumber evidence="3 17">3.6.1.27</ecNumber>
    </recommendedName>
    <alternativeName>
        <fullName evidence="15 17">Bacitracin resistance protein</fullName>
    </alternativeName>
    <alternativeName>
        <fullName evidence="14 17">Undecaprenyl pyrophosphate phosphatase</fullName>
    </alternativeName>
</protein>
<evidence type="ECO:0000256" key="3">
    <source>
        <dbReference type="ARBA" id="ARBA00012374"/>
    </source>
</evidence>
<organism evidence="18 19">
    <name type="scientific">Natranaerobius trueperi</name>
    <dbReference type="NCBI Taxonomy" id="759412"/>
    <lineage>
        <taxon>Bacteria</taxon>
        <taxon>Bacillati</taxon>
        <taxon>Bacillota</taxon>
        <taxon>Clostridia</taxon>
        <taxon>Natranaerobiales</taxon>
        <taxon>Natranaerobiaceae</taxon>
        <taxon>Natranaerobius</taxon>
    </lineage>
</organism>
<comment type="function">
    <text evidence="17">Catalyzes the dephosphorylation of undecaprenyl diphosphate (UPP). Confers resistance to bacitracin.</text>
</comment>
<keyword evidence="19" id="KW-1185">Reference proteome</keyword>
<evidence type="ECO:0000313" key="19">
    <source>
        <dbReference type="Proteomes" id="UP000214588"/>
    </source>
</evidence>
<dbReference type="AlphaFoldDB" id="A0A226BY28"/>
<evidence type="ECO:0000256" key="2">
    <source>
        <dbReference type="ARBA" id="ARBA00010621"/>
    </source>
</evidence>
<keyword evidence="6 17" id="KW-0812">Transmembrane</keyword>
<evidence type="ECO:0000256" key="4">
    <source>
        <dbReference type="ARBA" id="ARBA00021581"/>
    </source>
</evidence>
<comment type="miscellaneous">
    <text evidence="17">Bacitracin is thought to be involved in the inhibition of peptidoglycan synthesis by sequestering undecaprenyl diphosphate, thereby reducing the pool of lipid carrier available.</text>
</comment>
<gene>
    <name evidence="17" type="primary">uppP</name>
    <name evidence="18" type="ORF">CDO51_06235</name>
</gene>
<evidence type="ECO:0000256" key="13">
    <source>
        <dbReference type="ARBA" id="ARBA00023316"/>
    </source>
</evidence>
<dbReference type="GO" id="GO:0046677">
    <property type="term" value="P:response to antibiotic"/>
    <property type="evidence" value="ECO:0007669"/>
    <property type="project" value="UniProtKB-UniRule"/>
</dbReference>
<evidence type="ECO:0000313" key="18">
    <source>
        <dbReference type="EMBL" id="OWZ83831.1"/>
    </source>
</evidence>
<keyword evidence="5 17" id="KW-1003">Cell membrane</keyword>
<evidence type="ECO:0000256" key="1">
    <source>
        <dbReference type="ARBA" id="ARBA00004651"/>
    </source>
</evidence>
<feature type="transmembrane region" description="Helical" evidence="17">
    <location>
        <begin position="119"/>
        <end position="137"/>
    </location>
</feature>
<evidence type="ECO:0000256" key="16">
    <source>
        <dbReference type="ARBA" id="ARBA00047594"/>
    </source>
</evidence>
<dbReference type="PANTHER" id="PTHR30622">
    <property type="entry name" value="UNDECAPRENYL-DIPHOSPHATASE"/>
    <property type="match status" value="1"/>
</dbReference>
<comment type="similarity">
    <text evidence="2 17">Belongs to the UppP family.</text>
</comment>
<evidence type="ECO:0000256" key="14">
    <source>
        <dbReference type="ARBA" id="ARBA00032707"/>
    </source>
</evidence>
<feature type="transmembrane region" description="Helical" evidence="17">
    <location>
        <begin position="91"/>
        <end position="113"/>
    </location>
</feature>
<keyword evidence="7 17" id="KW-0378">Hydrolase</keyword>
<evidence type="ECO:0000256" key="12">
    <source>
        <dbReference type="ARBA" id="ARBA00023251"/>
    </source>
</evidence>
<dbReference type="EC" id="3.6.1.27" evidence="3 17"/>
<keyword evidence="10 17" id="KW-1133">Transmembrane helix</keyword>
<dbReference type="GO" id="GO:0050380">
    <property type="term" value="F:undecaprenyl-diphosphatase activity"/>
    <property type="evidence" value="ECO:0007669"/>
    <property type="project" value="UniProtKB-UniRule"/>
</dbReference>
<evidence type="ECO:0000256" key="9">
    <source>
        <dbReference type="ARBA" id="ARBA00022984"/>
    </source>
</evidence>
<dbReference type="Proteomes" id="UP000214588">
    <property type="component" value="Unassembled WGS sequence"/>
</dbReference>
<dbReference type="RefSeq" id="WP_089023438.1">
    <property type="nucleotide sequence ID" value="NZ_NIQC01000011.1"/>
</dbReference>
<dbReference type="GO" id="GO:0008360">
    <property type="term" value="P:regulation of cell shape"/>
    <property type="evidence" value="ECO:0007669"/>
    <property type="project" value="UniProtKB-KW"/>
</dbReference>
<proteinExistence type="inferred from homology"/>
<accession>A0A226BY28</accession>
<evidence type="ECO:0000256" key="10">
    <source>
        <dbReference type="ARBA" id="ARBA00022989"/>
    </source>
</evidence>
<dbReference type="GO" id="GO:0009252">
    <property type="term" value="P:peptidoglycan biosynthetic process"/>
    <property type="evidence" value="ECO:0007669"/>
    <property type="project" value="UniProtKB-KW"/>
</dbReference>
<keyword evidence="8 17" id="KW-0133">Cell shape</keyword>